<dbReference type="EMBL" id="JAPZVP010000004">
    <property type="protein sequence ID" value="MDA1359183.1"/>
    <property type="molecule type" value="Genomic_DNA"/>
</dbReference>
<proteinExistence type="predicted"/>
<dbReference type="RefSeq" id="WP_270109016.1">
    <property type="nucleotide sequence ID" value="NZ_JAPZVP010000004.1"/>
</dbReference>
<dbReference type="Proteomes" id="UP001146067">
    <property type="component" value="Unassembled WGS sequence"/>
</dbReference>
<comment type="caution">
    <text evidence="1">The sequence shown here is derived from an EMBL/GenBank/DDBJ whole genome shotgun (WGS) entry which is preliminary data.</text>
</comment>
<name>A0A9X3P916_9ACTN</name>
<accession>A0A9X3P916</accession>
<organism evidence="1 2">
    <name type="scientific">Glycomyces luteolus</name>
    <dbReference type="NCBI Taxonomy" id="2670330"/>
    <lineage>
        <taxon>Bacteria</taxon>
        <taxon>Bacillati</taxon>
        <taxon>Actinomycetota</taxon>
        <taxon>Actinomycetes</taxon>
        <taxon>Glycomycetales</taxon>
        <taxon>Glycomycetaceae</taxon>
        <taxon>Glycomyces</taxon>
    </lineage>
</organism>
<gene>
    <name evidence="1" type="ORF">O1R50_06090</name>
</gene>
<dbReference type="AlphaFoldDB" id="A0A9X3P916"/>
<sequence>MRTSPVRIPALLLALVDSAFEDLSLADQHEWRAAYAGEEYADFTPFEADDDATGDGDDGSIVIDPDLQEAAAPGGCLLEMLEALYGEAEAVPATGGATGTVWTWGPRSPQEAADWKAMRESYRAAVVEPETAFLDCVADGGWGDWGFDRTGSLPVAAYFNQIYYSGEIVVVEDGLVVEPESVPEPPADLPADLESRKAYEIGMALGFIDCAESTGYREAAEAAYLRVHLDRFLSMDEELYAYQDDLRAAIADAQAAIEG</sequence>
<evidence type="ECO:0000313" key="2">
    <source>
        <dbReference type="Proteomes" id="UP001146067"/>
    </source>
</evidence>
<protein>
    <submittedName>
        <fullName evidence="1">Uncharacterized protein</fullName>
    </submittedName>
</protein>
<evidence type="ECO:0000313" key="1">
    <source>
        <dbReference type="EMBL" id="MDA1359183.1"/>
    </source>
</evidence>
<keyword evidence="2" id="KW-1185">Reference proteome</keyword>
<reference evidence="1" key="1">
    <citation type="submission" date="2022-12" db="EMBL/GenBank/DDBJ databases">
        <title>Gycomyces niveus sp.nov.,a novel actinomycete isolated from soil in Shouguan.</title>
        <authorList>
            <person name="Yang X."/>
        </authorList>
    </citation>
    <scope>NUCLEOTIDE SEQUENCE</scope>
    <source>
        <strain evidence="1">NEAU-A15</strain>
    </source>
</reference>